<comment type="subcellular location">
    <subcellularLocation>
        <location evidence="1">Cell projection</location>
        <location evidence="1">Cilium membrane</location>
        <topology evidence="1">Multi-pass membrane protein</topology>
    </subcellularLocation>
</comment>
<dbReference type="GO" id="GO:0060170">
    <property type="term" value="C:ciliary membrane"/>
    <property type="evidence" value="ECO:0007669"/>
    <property type="project" value="UniProtKB-SubCell"/>
</dbReference>
<keyword evidence="12" id="KW-0966">Cell projection</keyword>
<feature type="transmembrane region" description="Helical" evidence="19">
    <location>
        <begin position="130"/>
        <end position="147"/>
    </location>
</feature>
<evidence type="ECO:0000256" key="11">
    <source>
        <dbReference type="ARBA" id="ARBA00023180"/>
    </source>
</evidence>
<feature type="transmembrane region" description="Helical" evidence="19">
    <location>
        <begin position="282"/>
        <end position="306"/>
    </location>
</feature>
<dbReference type="GO" id="GO:0038022">
    <property type="term" value="F:G protein-coupled olfactory receptor activity"/>
    <property type="evidence" value="ECO:0007669"/>
    <property type="project" value="TreeGrafter"/>
</dbReference>
<dbReference type="AlphaFoldDB" id="G0N0Q9"/>
<dbReference type="GO" id="GO:0042048">
    <property type="term" value="P:olfactory behavior"/>
    <property type="evidence" value="ECO:0007669"/>
    <property type="project" value="TreeGrafter"/>
</dbReference>
<dbReference type="Gene3D" id="1.20.1070.10">
    <property type="entry name" value="Rhodopsin 7-helix transmembrane proteins"/>
    <property type="match status" value="1"/>
</dbReference>
<reference evidence="21" key="1">
    <citation type="submission" date="2011-07" db="EMBL/GenBank/DDBJ databases">
        <authorList>
            <consortium name="Caenorhabditis brenneri Sequencing and Analysis Consortium"/>
            <person name="Wilson R.K."/>
        </authorList>
    </citation>
    <scope>NUCLEOTIDE SEQUENCE [LARGE SCALE GENOMIC DNA]</scope>
    <source>
        <strain evidence="21">PB2801</strain>
    </source>
</reference>
<evidence type="ECO:0000256" key="3">
    <source>
        <dbReference type="ARBA" id="ARBA00022500"/>
    </source>
</evidence>
<evidence type="ECO:0000256" key="5">
    <source>
        <dbReference type="ARBA" id="ARBA00022692"/>
    </source>
</evidence>
<proteinExistence type="inferred from homology"/>
<protein>
    <recommendedName>
        <fullName evidence="16">Serpentine receptor class r-10</fullName>
    </recommendedName>
    <alternativeName>
        <fullName evidence="17">Odorant response abnormal protein 10</fullName>
    </alternativeName>
    <alternativeName>
        <fullName evidence="18">Olfactory receptor 10</fullName>
    </alternativeName>
</protein>
<feature type="transmembrane region" description="Helical" evidence="19">
    <location>
        <begin position="91"/>
        <end position="110"/>
    </location>
</feature>
<evidence type="ECO:0000256" key="13">
    <source>
        <dbReference type="ARBA" id="ARBA00054965"/>
    </source>
</evidence>
<evidence type="ECO:0000256" key="18">
    <source>
        <dbReference type="ARBA" id="ARBA00082489"/>
    </source>
</evidence>
<evidence type="ECO:0000313" key="21">
    <source>
        <dbReference type="Proteomes" id="UP000008068"/>
    </source>
</evidence>
<dbReference type="Proteomes" id="UP000008068">
    <property type="component" value="Unassembled WGS sequence"/>
</dbReference>
<feature type="transmembrane region" description="Helical" evidence="19">
    <location>
        <begin position="245"/>
        <end position="262"/>
    </location>
</feature>
<evidence type="ECO:0000256" key="10">
    <source>
        <dbReference type="ARBA" id="ARBA00023170"/>
    </source>
</evidence>
<evidence type="ECO:0000256" key="8">
    <source>
        <dbReference type="ARBA" id="ARBA00023069"/>
    </source>
</evidence>
<keyword evidence="8" id="KW-0969">Cilium</keyword>
<gene>
    <name evidence="20" type="ORF">CAEBREN_32075</name>
</gene>
<sequence length="359" mass="41875">MTISVQQISSYAGFCLSVVINNVLIYMIRKKTTKQLGSYVYLMSSFSLFELLFSTVDVFNQPMIFVNDGEFIFFSTNPLHLNKTLATHFNLMNFACSGIIISLLAIHFFYRYMAVCSNQHWLKQFEMPKFFIWISVFILFGIEWYLATLFLGNSSDSVCEVEMETLTDYYNVDPQFTVFIGIKYHVSTAFDTVLCWKSIILALILLKIVGISFVIVIYCGYRTWKEITIKRRAVSRRTLDMQKQFFRALVAQTLIPVFLLYLPLTTMLLAPILNANLHQLDVLIQFVFVFYPILDPVAVLVIVRDYRRAIKNFFEEQMWNRFLLVLKCFLPWLIANRSIRTPPPPISNVPTPVIPRFIY</sequence>
<organism evidence="21">
    <name type="scientific">Caenorhabditis brenneri</name>
    <name type="common">Nematode worm</name>
    <dbReference type="NCBI Taxonomy" id="135651"/>
    <lineage>
        <taxon>Eukaryota</taxon>
        <taxon>Metazoa</taxon>
        <taxon>Ecdysozoa</taxon>
        <taxon>Nematoda</taxon>
        <taxon>Chromadorea</taxon>
        <taxon>Rhabditida</taxon>
        <taxon>Rhabditina</taxon>
        <taxon>Rhabditomorpha</taxon>
        <taxon>Rhabditoidea</taxon>
        <taxon>Rhabditidae</taxon>
        <taxon>Peloderinae</taxon>
        <taxon>Caenorhabditis</taxon>
    </lineage>
</organism>
<evidence type="ECO:0000256" key="16">
    <source>
        <dbReference type="ARBA" id="ARBA00067967"/>
    </source>
</evidence>
<evidence type="ECO:0000256" key="9">
    <source>
        <dbReference type="ARBA" id="ARBA00023136"/>
    </source>
</evidence>
<name>G0N0Q9_CAEBE</name>
<keyword evidence="3" id="KW-0145">Chemotaxis</keyword>
<dbReference type="FunFam" id="1.20.1070.10:FF:000128">
    <property type="entry name" value="Seven TM Receptor"/>
    <property type="match status" value="1"/>
</dbReference>
<feature type="transmembrane region" description="Helical" evidence="19">
    <location>
        <begin position="6"/>
        <end position="27"/>
    </location>
</feature>
<keyword evidence="11" id="KW-0325">Glycoprotein</keyword>
<evidence type="ECO:0000256" key="7">
    <source>
        <dbReference type="ARBA" id="ARBA00022989"/>
    </source>
</evidence>
<dbReference type="Pfam" id="PF10326">
    <property type="entry name" value="7TM_GPCR_Str"/>
    <property type="match status" value="1"/>
</dbReference>
<evidence type="ECO:0000256" key="12">
    <source>
        <dbReference type="ARBA" id="ARBA00023273"/>
    </source>
</evidence>
<dbReference type="InParanoid" id="G0N0Q9"/>
<evidence type="ECO:0000256" key="19">
    <source>
        <dbReference type="SAM" id="Phobius"/>
    </source>
</evidence>
<accession>G0N0Q9</accession>
<evidence type="ECO:0000256" key="6">
    <source>
        <dbReference type="ARBA" id="ARBA00022725"/>
    </source>
</evidence>
<comment type="similarity">
    <text evidence="14">Belongs to the nematode receptor-like protein str family.</text>
</comment>
<keyword evidence="10" id="KW-0675">Receptor</keyword>
<keyword evidence="9 19" id="KW-0472">Membrane</keyword>
<dbReference type="HOGENOM" id="CLU_036335_2_0_1"/>
<evidence type="ECO:0000256" key="2">
    <source>
        <dbReference type="ARBA" id="ARBA00022475"/>
    </source>
</evidence>
<dbReference type="GO" id="GO:0006935">
    <property type="term" value="P:chemotaxis"/>
    <property type="evidence" value="ECO:0007669"/>
    <property type="project" value="UniProtKB-KW"/>
</dbReference>
<keyword evidence="5 19" id="KW-0812">Transmembrane</keyword>
<dbReference type="OrthoDB" id="5859135at2759"/>
<dbReference type="EMBL" id="GL379825">
    <property type="protein sequence ID" value="EGT49189.1"/>
    <property type="molecule type" value="Genomic_DNA"/>
</dbReference>
<evidence type="ECO:0000256" key="14">
    <source>
        <dbReference type="ARBA" id="ARBA00061678"/>
    </source>
</evidence>
<feature type="transmembrane region" description="Helical" evidence="19">
    <location>
        <begin position="199"/>
        <end position="224"/>
    </location>
</feature>
<dbReference type="STRING" id="135651.G0N0Q9"/>
<keyword evidence="4" id="KW-0716">Sensory transduction</keyword>
<dbReference type="FunCoup" id="G0N0Q9">
    <property type="interactions" value="4"/>
</dbReference>
<evidence type="ECO:0000256" key="15">
    <source>
        <dbReference type="ARBA" id="ARBA00064300"/>
    </source>
</evidence>
<dbReference type="PANTHER" id="PTHR22943:SF248">
    <property type="entry name" value="SEVEN TM RECEPTOR"/>
    <property type="match status" value="1"/>
</dbReference>
<keyword evidence="2" id="KW-1003">Cell membrane</keyword>
<evidence type="ECO:0000256" key="17">
    <source>
        <dbReference type="ARBA" id="ARBA00078653"/>
    </source>
</evidence>
<keyword evidence="6" id="KW-0552">Olfaction</keyword>
<comment type="subunit">
    <text evidence="15">Interacts with odr-4.</text>
</comment>
<evidence type="ECO:0000313" key="20">
    <source>
        <dbReference type="EMBL" id="EGT49189.1"/>
    </source>
</evidence>
<comment type="function">
    <text evidence="13">An odorant receptor which affects chemotaxis to the volatile odorant diacetyl. Specifies AWA neuronal cell fate via the odr-7 pathway.</text>
</comment>
<dbReference type="eggNOG" id="ENOG502TG5B">
    <property type="taxonomic scope" value="Eukaryota"/>
</dbReference>
<dbReference type="SUPFAM" id="SSF81321">
    <property type="entry name" value="Family A G protein-coupled receptor-like"/>
    <property type="match status" value="1"/>
</dbReference>
<evidence type="ECO:0000256" key="1">
    <source>
        <dbReference type="ARBA" id="ARBA00004272"/>
    </source>
</evidence>
<dbReference type="PANTHER" id="PTHR22943">
    <property type="entry name" value="7-TRANSMEMBRANE DOMAIN RECEPTOR C.ELEGANS"/>
    <property type="match status" value="1"/>
</dbReference>
<keyword evidence="7 19" id="KW-1133">Transmembrane helix</keyword>
<keyword evidence="21" id="KW-1185">Reference proteome</keyword>
<dbReference type="InterPro" id="IPR019428">
    <property type="entry name" value="7TM_GPCR_serpentine_rcpt_Str"/>
</dbReference>
<evidence type="ECO:0000256" key="4">
    <source>
        <dbReference type="ARBA" id="ARBA00022606"/>
    </source>
</evidence>
<feature type="transmembrane region" description="Helical" evidence="19">
    <location>
        <begin position="39"/>
        <end position="59"/>
    </location>
</feature>